<comment type="caution">
    <text evidence="16">The sequence shown here is derived from an EMBL/GenBank/DDBJ whole genome shotgun (WGS) entry which is preliminary data.</text>
</comment>
<evidence type="ECO:0000256" key="10">
    <source>
        <dbReference type="ARBA" id="ARBA00023136"/>
    </source>
</evidence>
<keyword evidence="10 14" id="KW-0472">Membrane</keyword>
<evidence type="ECO:0000256" key="5">
    <source>
        <dbReference type="ARBA" id="ARBA00022475"/>
    </source>
</evidence>
<dbReference type="GO" id="GO:0050071">
    <property type="term" value="F:phosphatidylglycerol lysyltransferase activity"/>
    <property type="evidence" value="ECO:0007669"/>
    <property type="project" value="UniProtKB-EC"/>
</dbReference>
<comment type="function">
    <text evidence="14">Catalyzes the transfer of a lysyl group from L-lysyl-tRNA(Lys) to membrane-bound phosphatidylglycerol (PG), which produces lysylphosphatidylglycerol (LPG), a major component of the bacterial membrane with a positive net charge. LPG synthesis contributes to bacterial virulence as it is involved in the resistance mechanism against cationic antimicrobial peptides (CAMP) produces by the host's immune system (defensins, cathelicidins) and by the competing microorganisms.</text>
</comment>
<protein>
    <recommendedName>
        <fullName evidence="4 14">Phosphatidylglycerol lysyltransferase</fullName>
        <ecNumber evidence="3 14">2.3.2.3</ecNumber>
    </recommendedName>
    <alternativeName>
        <fullName evidence="12 14">Lysylphosphatidylglycerol synthase</fullName>
    </alternativeName>
</protein>
<evidence type="ECO:0000256" key="14">
    <source>
        <dbReference type="RuleBase" id="RU363042"/>
    </source>
</evidence>
<keyword evidence="11 14" id="KW-0046">Antibiotic resistance</keyword>
<evidence type="ECO:0000256" key="7">
    <source>
        <dbReference type="ARBA" id="ARBA00022692"/>
    </source>
</evidence>
<sequence length="861" mass="97391">MKDKLKSLAMFVDRKIAAIKFLFVLSVLIFIFFELGRIFKGMSWENIKGSIAGQSPAAMLLLAVLGFVAVIPMLTYDFVVVSFLPAKYSRKYILRSGWITNTFTNIAGFGGFLGATLRANFYNRSSTKKQVVFAISKVALFLLSGLSVCCLFALIALFGFGVGDQFEQYSIWLFGGALYFPALLLLTHFRDSAFFKDLSFKKEIILVLGSTLEWGAAAGFFLLVGAMMGLSVDYTAVFILYVIASIIGVISMVPGGLGSFDVFMLIGLTNLGILDETGVVWLLFFRIFYYILPFIVGIVLFIHDTGRKINTFLDGIPEAILRKTAHGILTLFLYASGIVMLLESTVPNFAFGNSLIVKLYPYTFFFLNQISSVVFAFLLIGVARGIESKVKRAYWLTLIVLAIGIVNTLWRSFSPGMVVFLFVIMMIVFLSRKELYRNHFAYSFGKACFDSVLFVGSFVLYSIVGAVNSPQYTIHHAVPDALFFPSERVWLSGFLGLVFAALIVLLIYRYLSLGDSFEDKSFPEKRVRAVLEKYAGNETSHLAFLRDKRIFFFQHEGEDKLFFMYRKKADKLIIMGEPVGDRSFLRIAIANLMQKADCAGYQLVFYEINSAMTLTLHDLGFDFIKTGEEGYVKLSDFTLSGKKQRAQRALMNKFERQGYRFALIKPPFAHEEIQELKKISDSWLDSQEEKGFSLGFFDEYYLNQAPIAVIRDAQGQVVAFASLMPSGSKKILSIDLMRHLKEAPSGIMDKIFISLFEYGKENGYEYFNMGMAPLSNVGRSEYSFIEERAAHLIYEYGYHFYGFQGLRSYKNKYVTKWHSKYTAYRKRNSVLITMLQLASVVNQHAATGQSKRALMIAHFFK</sequence>
<dbReference type="GO" id="GO:0046677">
    <property type="term" value="P:response to antibiotic"/>
    <property type="evidence" value="ECO:0007669"/>
    <property type="project" value="UniProtKB-KW"/>
</dbReference>
<dbReference type="SUPFAM" id="SSF55729">
    <property type="entry name" value="Acyl-CoA N-acyltransferases (Nat)"/>
    <property type="match status" value="1"/>
</dbReference>
<feature type="transmembrane region" description="Helical" evidence="14">
    <location>
        <begin position="489"/>
        <end position="511"/>
    </location>
</feature>
<dbReference type="GeneID" id="98307164"/>
<comment type="subcellular location">
    <subcellularLocation>
        <location evidence="1 14">Cell membrane</location>
        <topology evidence="1 14">Multi-pass membrane protein</topology>
    </subcellularLocation>
</comment>
<dbReference type="InterPro" id="IPR016181">
    <property type="entry name" value="Acyl_CoA_acyltransferase"/>
</dbReference>
<evidence type="ECO:0000256" key="3">
    <source>
        <dbReference type="ARBA" id="ARBA00012014"/>
    </source>
</evidence>
<dbReference type="Proteomes" id="UP000051166">
    <property type="component" value="Unassembled WGS sequence"/>
</dbReference>
<evidence type="ECO:0000256" key="4">
    <source>
        <dbReference type="ARBA" id="ARBA00021546"/>
    </source>
</evidence>
<keyword evidence="9 14" id="KW-0443">Lipid metabolism</keyword>
<dbReference type="EC" id="2.3.2.3" evidence="3 14"/>
<dbReference type="OrthoDB" id="145485at2"/>
<feature type="transmembrane region" description="Helical" evidence="14">
    <location>
        <begin position="139"/>
        <end position="162"/>
    </location>
</feature>
<keyword evidence="17" id="KW-1185">Reference proteome</keyword>
<evidence type="ECO:0000256" key="6">
    <source>
        <dbReference type="ARBA" id="ARBA00022679"/>
    </source>
</evidence>
<dbReference type="InterPro" id="IPR022791">
    <property type="entry name" value="L-PG_synthase/AglD"/>
</dbReference>
<dbReference type="AlphaFoldDB" id="A0A0R1V3V8"/>
<gene>
    <name evidence="14" type="primary">mprF</name>
    <name evidence="16" type="ORF">FD50_GL002218</name>
</gene>
<dbReference type="PANTHER" id="PTHR34697">
    <property type="entry name" value="PHOSPHATIDYLGLYCEROL LYSYLTRANSFERASE"/>
    <property type="match status" value="1"/>
</dbReference>
<feature type="transmembrane region" description="Helical" evidence="14">
    <location>
        <begin position="169"/>
        <end position="189"/>
    </location>
</feature>
<proteinExistence type="inferred from homology"/>
<evidence type="ECO:0000256" key="2">
    <source>
        <dbReference type="ARBA" id="ARBA00008627"/>
    </source>
</evidence>
<dbReference type="Pfam" id="PF03706">
    <property type="entry name" value="LPG_synthase_TM"/>
    <property type="match status" value="1"/>
</dbReference>
<feature type="transmembrane region" description="Helical" evidence="14">
    <location>
        <begin position="98"/>
        <end position="119"/>
    </location>
</feature>
<feature type="transmembrane region" description="Helical" evidence="14">
    <location>
        <begin position="393"/>
        <end position="410"/>
    </location>
</feature>
<dbReference type="RefSeq" id="WP_056959675.1">
    <property type="nucleotide sequence ID" value="NZ_AZFQ01000012.1"/>
</dbReference>
<feature type="transmembrane region" description="Helical" evidence="14">
    <location>
        <begin position="59"/>
        <end position="86"/>
    </location>
</feature>
<keyword evidence="7 14" id="KW-0812">Transmembrane</keyword>
<feature type="transmembrane region" description="Helical" evidence="14">
    <location>
        <begin position="21"/>
        <end position="39"/>
    </location>
</feature>
<feature type="transmembrane region" description="Helical" evidence="14">
    <location>
        <begin position="362"/>
        <end position="381"/>
    </location>
</feature>
<dbReference type="NCBIfam" id="NF033480">
    <property type="entry name" value="bifunc_MprF"/>
    <property type="match status" value="1"/>
</dbReference>
<feature type="transmembrane region" description="Helical" evidence="14">
    <location>
        <begin position="447"/>
        <end position="469"/>
    </location>
</feature>
<keyword evidence="6 14" id="KW-0808">Transferase</keyword>
<feature type="transmembrane region" description="Helical" evidence="14">
    <location>
        <begin position="324"/>
        <end position="342"/>
    </location>
</feature>
<dbReference type="InterPro" id="IPR024320">
    <property type="entry name" value="LPG_synthase_C"/>
</dbReference>
<comment type="catalytic activity">
    <reaction evidence="13 14">
        <text>L-lysyl-tRNA(Lys) + a 1,2-diacyl-sn-glycero-3-phospho-(1'-sn-glycerol) = a 1,2-diacyl-sn-glycero-3-phospho-1'-(3'-O-L-lysyl)-sn-glycerol + tRNA(Lys)</text>
        <dbReference type="Rhea" id="RHEA:10668"/>
        <dbReference type="Rhea" id="RHEA-COMP:9696"/>
        <dbReference type="Rhea" id="RHEA-COMP:9697"/>
        <dbReference type="ChEBI" id="CHEBI:64716"/>
        <dbReference type="ChEBI" id="CHEBI:75792"/>
        <dbReference type="ChEBI" id="CHEBI:78442"/>
        <dbReference type="ChEBI" id="CHEBI:78529"/>
        <dbReference type="EC" id="2.3.2.3"/>
    </reaction>
</comment>
<evidence type="ECO:0000256" key="8">
    <source>
        <dbReference type="ARBA" id="ARBA00022989"/>
    </source>
</evidence>
<feature type="transmembrane region" description="Helical" evidence="14">
    <location>
        <begin position="204"/>
        <end position="226"/>
    </location>
</feature>
<feature type="transmembrane region" description="Helical" evidence="14">
    <location>
        <begin position="238"/>
        <end position="260"/>
    </location>
</feature>
<dbReference type="InterPro" id="IPR051211">
    <property type="entry name" value="PG_lysyltransferase"/>
</dbReference>
<dbReference type="GO" id="GO:0006629">
    <property type="term" value="P:lipid metabolic process"/>
    <property type="evidence" value="ECO:0007669"/>
    <property type="project" value="UniProtKB-KW"/>
</dbReference>
<feature type="transmembrane region" description="Helical" evidence="14">
    <location>
        <begin position="416"/>
        <end position="435"/>
    </location>
</feature>
<evidence type="ECO:0000256" key="9">
    <source>
        <dbReference type="ARBA" id="ARBA00023098"/>
    </source>
</evidence>
<dbReference type="PANTHER" id="PTHR34697:SF2">
    <property type="entry name" value="PHOSPHATIDYLGLYCEROL LYSYLTRANSFERASE"/>
    <property type="match status" value="1"/>
</dbReference>
<keyword evidence="5" id="KW-1003">Cell membrane</keyword>
<evidence type="ECO:0000259" key="15">
    <source>
        <dbReference type="Pfam" id="PF09924"/>
    </source>
</evidence>
<keyword evidence="8 14" id="KW-1133">Transmembrane helix</keyword>
<feature type="domain" description="Phosphatidylglycerol lysyltransferase C-terminal" evidence="15">
    <location>
        <begin position="528"/>
        <end position="824"/>
    </location>
</feature>
<dbReference type="EMBL" id="AZFQ01000012">
    <property type="protein sequence ID" value="KRM00241.1"/>
    <property type="molecule type" value="Genomic_DNA"/>
</dbReference>
<dbReference type="Pfam" id="PF09924">
    <property type="entry name" value="LPG_synthase_C"/>
    <property type="match status" value="1"/>
</dbReference>
<reference evidence="16 17" key="1">
    <citation type="journal article" date="2015" name="Genome Announc.">
        <title>Expanding the biotechnology potential of lactobacilli through comparative genomics of 213 strains and associated genera.</title>
        <authorList>
            <person name="Sun Z."/>
            <person name="Harris H.M."/>
            <person name="McCann A."/>
            <person name="Guo C."/>
            <person name="Argimon S."/>
            <person name="Zhang W."/>
            <person name="Yang X."/>
            <person name="Jeffery I.B."/>
            <person name="Cooney J.C."/>
            <person name="Kagawa T.F."/>
            <person name="Liu W."/>
            <person name="Song Y."/>
            <person name="Salvetti E."/>
            <person name="Wrobel A."/>
            <person name="Rasinkangas P."/>
            <person name="Parkhill J."/>
            <person name="Rea M.C."/>
            <person name="O'Sullivan O."/>
            <person name="Ritari J."/>
            <person name="Douillard F.P."/>
            <person name="Paul Ross R."/>
            <person name="Yang R."/>
            <person name="Briner A.E."/>
            <person name="Felis G.E."/>
            <person name="de Vos W.M."/>
            <person name="Barrangou R."/>
            <person name="Klaenhammer T.R."/>
            <person name="Caufield P.W."/>
            <person name="Cui Y."/>
            <person name="Zhang H."/>
            <person name="O'Toole P.W."/>
        </authorList>
    </citation>
    <scope>NUCLEOTIDE SEQUENCE [LARGE SCALE GENOMIC DNA]</scope>
    <source>
        <strain evidence="16 17">DSM 16230</strain>
    </source>
</reference>
<dbReference type="GO" id="GO:0055091">
    <property type="term" value="P:phospholipid homeostasis"/>
    <property type="evidence" value="ECO:0007669"/>
    <property type="project" value="TreeGrafter"/>
</dbReference>
<evidence type="ECO:0000256" key="1">
    <source>
        <dbReference type="ARBA" id="ARBA00004651"/>
    </source>
</evidence>
<evidence type="ECO:0000256" key="11">
    <source>
        <dbReference type="ARBA" id="ARBA00023251"/>
    </source>
</evidence>
<evidence type="ECO:0000313" key="17">
    <source>
        <dbReference type="Proteomes" id="UP000051166"/>
    </source>
</evidence>
<evidence type="ECO:0000313" key="16">
    <source>
        <dbReference type="EMBL" id="KRM00241.1"/>
    </source>
</evidence>
<name>A0A0R1V3V8_9LACO</name>
<evidence type="ECO:0000256" key="12">
    <source>
        <dbReference type="ARBA" id="ARBA00031899"/>
    </source>
</evidence>
<accession>A0A0R1V3V8</accession>
<dbReference type="STRING" id="1423801.FD50_GL002218"/>
<dbReference type="GO" id="GO:0005886">
    <property type="term" value="C:plasma membrane"/>
    <property type="evidence" value="ECO:0007669"/>
    <property type="project" value="UniProtKB-SubCell"/>
</dbReference>
<evidence type="ECO:0000256" key="13">
    <source>
        <dbReference type="ARBA" id="ARBA00047540"/>
    </source>
</evidence>
<feature type="transmembrane region" description="Helical" evidence="14">
    <location>
        <begin position="280"/>
        <end position="303"/>
    </location>
</feature>
<comment type="similarity">
    <text evidence="2 14">Belongs to the LPG synthase family.</text>
</comment>
<dbReference type="PATRIC" id="fig|1423801.4.peg.2264"/>
<organism evidence="16 17">
    <name type="scientific">Liquorilactobacillus satsumensis DSM 16230 = JCM 12392</name>
    <dbReference type="NCBI Taxonomy" id="1423801"/>
    <lineage>
        <taxon>Bacteria</taxon>
        <taxon>Bacillati</taxon>
        <taxon>Bacillota</taxon>
        <taxon>Bacilli</taxon>
        <taxon>Lactobacillales</taxon>
        <taxon>Lactobacillaceae</taxon>
        <taxon>Liquorilactobacillus</taxon>
    </lineage>
</organism>